<feature type="compositionally biased region" description="Basic residues" evidence="1">
    <location>
        <begin position="37"/>
        <end position="56"/>
    </location>
</feature>
<dbReference type="EMBL" id="CP060723">
    <property type="protein sequence ID" value="QNN41078.1"/>
    <property type="molecule type" value="Genomic_DNA"/>
</dbReference>
<evidence type="ECO:0000313" key="3">
    <source>
        <dbReference type="EMBL" id="QNN41078.1"/>
    </source>
</evidence>
<evidence type="ECO:0000256" key="1">
    <source>
        <dbReference type="SAM" id="MobiDB-lite"/>
    </source>
</evidence>
<dbReference type="KEGG" id="proe:H9L23_18410"/>
<protein>
    <recommendedName>
        <fullName evidence="5">Acid-shock protein</fullName>
    </recommendedName>
</protein>
<reference evidence="3 4" key="1">
    <citation type="submission" date="2020-08" db="EMBL/GenBank/DDBJ databases">
        <title>Genome sequence of Pedobacter roseus KACC 11594T.</title>
        <authorList>
            <person name="Hyun D.-W."/>
            <person name="Bae J.-W."/>
        </authorList>
    </citation>
    <scope>NUCLEOTIDE SEQUENCE [LARGE SCALE GENOMIC DNA]</scope>
    <source>
        <strain evidence="3 4">KACC 11594</strain>
    </source>
</reference>
<feature type="signal peptide" evidence="2">
    <location>
        <begin position="1"/>
        <end position="22"/>
    </location>
</feature>
<evidence type="ECO:0000256" key="2">
    <source>
        <dbReference type="SAM" id="SignalP"/>
    </source>
</evidence>
<keyword evidence="2" id="KW-0732">Signal</keyword>
<dbReference type="Proteomes" id="UP000515806">
    <property type="component" value="Chromosome"/>
</dbReference>
<feature type="chain" id="PRO_5028995490" description="Acid-shock protein" evidence="2">
    <location>
        <begin position="23"/>
        <end position="56"/>
    </location>
</feature>
<dbReference type="RefSeq" id="WP_187591725.1">
    <property type="nucleotide sequence ID" value="NZ_CP060723.1"/>
</dbReference>
<gene>
    <name evidence="3" type="ORF">H9L23_18410</name>
</gene>
<keyword evidence="4" id="KW-1185">Reference proteome</keyword>
<sequence>MKAIKVLVIALVAAFTINTVSAQTTTPAKAGTEKTQTKKGHKKHHHKKHTKKVAKA</sequence>
<accession>A0A7G9QCK3</accession>
<proteinExistence type="predicted"/>
<name>A0A7G9QCK3_9SPHI</name>
<organism evidence="3 4">
    <name type="scientific">Pedobacter roseus</name>
    <dbReference type="NCBI Taxonomy" id="336820"/>
    <lineage>
        <taxon>Bacteria</taxon>
        <taxon>Pseudomonadati</taxon>
        <taxon>Bacteroidota</taxon>
        <taxon>Sphingobacteriia</taxon>
        <taxon>Sphingobacteriales</taxon>
        <taxon>Sphingobacteriaceae</taxon>
        <taxon>Pedobacter</taxon>
    </lineage>
</organism>
<evidence type="ECO:0008006" key="5">
    <source>
        <dbReference type="Google" id="ProtNLM"/>
    </source>
</evidence>
<evidence type="ECO:0000313" key="4">
    <source>
        <dbReference type="Proteomes" id="UP000515806"/>
    </source>
</evidence>
<feature type="region of interest" description="Disordered" evidence="1">
    <location>
        <begin position="23"/>
        <end position="56"/>
    </location>
</feature>
<dbReference type="AlphaFoldDB" id="A0A7G9QCK3"/>